<keyword evidence="2" id="KW-1185">Reference proteome</keyword>
<sequence>MMAFKRNWWIPLLFTLVGLAVDAQIIERTRPVEWNGLVKGGRFMDRFLPIPVNGPLTSDTWGAKEVIPRYIDNGLEDNEWSYWGGNAIKDNKGIYHLFVCRWPESAEKGHMAWPDSEVVHATATNSLGPYTVQQTIGKGHNPELFKLNDGRYVIYVYKGYYISDSINGPWVFSRFKFDRRGRNVHDGLSNLTFAKRENGSYLMICRGGGVWVSQTGLSPWYQITQNSAYPPVEGRFEDPVVWKTNVQYHMIVNDWYGRIAYYLRSKDGINWKVEPGEAYMPGIVKYTDGTKEDWFKYERIKMLQDEYGRATQAHFAVIDTIKWNDLANDNHSSKHICIPLTVGRLMTVVDNSKINDYTKTIQVKIKGEDGFNPHTDIKLESLRLGAAEKVNYGGGSQLIDSRIDGDDLILTFDAQDNGITEDNFAIKLLGETTRGDLLFAYARLPWVNYLPSALSARMPQVNMNNGKVSLSVEVQNFGQQRSCEAKLVVLEDSKSGSVELASGIINPMEPYEKIVIDLPVDNKIDNGIRHLTVQIKNGNETVEVIKGEVLVSK</sequence>
<name>A0ABS5KCC3_9BACT</name>
<evidence type="ECO:0000313" key="2">
    <source>
        <dbReference type="Proteomes" id="UP000721861"/>
    </source>
</evidence>
<evidence type="ECO:0000313" key="1">
    <source>
        <dbReference type="EMBL" id="MBS2212690.1"/>
    </source>
</evidence>
<reference evidence="1 2" key="1">
    <citation type="journal article" date="2014" name="Int. J. Syst. Evol. Microbiol.">
        <title>Carboxylicivirga gen. nov. in the family Marinilabiliaceae with two novel species, Carboxylicivirga mesophila sp. nov. and Carboxylicivirga taeanensis sp. nov., and reclassification of Cytophaga fermentans as Saccharicrinis fermentans gen. nov., comb. nov.</title>
        <authorList>
            <person name="Yang S.H."/>
            <person name="Seo H.S."/>
            <person name="Woo J.H."/>
            <person name="Oh H.M."/>
            <person name="Jang H."/>
            <person name="Lee J.H."/>
            <person name="Kim S.J."/>
            <person name="Kwon K.K."/>
        </authorList>
    </citation>
    <scope>NUCLEOTIDE SEQUENCE [LARGE SCALE GENOMIC DNA]</scope>
    <source>
        <strain evidence="1 2">JCM 18290</strain>
    </source>
</reference>
<dbReference type="SUPFAM" id="SSF75005">
    <property type="entry name" value="Arabinanase/levansucrase/invertase"/>
    <property type="match status" value="1"/>
</dbReference>
<protein>
    <submittedName>
        <fullName evidence="1">Glycoside hydrolase family protein</fullName>
    </submittedName>
</protein>
<dbReference type="CDD" id="cd08994">
    <property type="entry name" value="GH43_62_32_68_117_130-like"/>
    <property type="match status" value="1"/>
</dbReference>
<proteinExistence type="predicted"/>
<dbReference type="GO" id="GO:0016787">
    <property type="term" value="F:hydrolase activity"/>
    <property type="evidence" value="ECO:0007669"/>
    <property type="project" value="UniProtKB-KW"/>
</dbReference>
<accession>A0ABS5KCC3</accession>
<dbReference type="InterPro" id="IPR023296">
    <property type="entry name" value="Glyco_hydro_beta-prop_sf"/>
</dbReference>
<comment type="caution">
    <text evidence="1">The sequence shown here is derived from an EMBL/GenBank/DDBJ whole genome shotgun (WGS) entry which is preliminary data.</text>
</comment>
<dbReference type="Proteomes" id="UP000721861">
    <property type="component" value="Unassembled WGS sequence"/>
</dbReference>
<dbReference type="EMBL" id="JAGUCN010000017">
    <property type="protein sequence ID" value="MBS2212690.1"/>
    <property type="molecule type" value="Genomic_DNA"/>
</dbReference>
<organism evidence="1 2">
    <name type="scientific">Carboxylicivirga mesophila</name>
    <dbReference type="NCBI Taxonomy" id="1166478"/>
    <lineage>
        <taxon>Bacteria</taxon>
        <taxon>Pseudomonadati</taxon>
        <taxon>Bacteroidota</taxon>
        <taxon>Bacteroidia</taxon>
        <taxon>Marinilabiliales</taxon>
        <taxon>Marinilabiliaceae</taxon>
        <taxon>Carboxylicivirga</taxon>
    </lineage>
</organism>
<keyword evidence="1" id="KW-0378">Hydrolase</keyword>
<dbReference type="RefSeq" id="WP_212229466.1">
    <property type="nucleotide sequence ID" value="NZ_JAGUCN010000017.1"/>
</dbReference>
<dbReference type="Gene3D" id="2.115.10.20">
    <property type="entry name" value="Glycosyl hydrolase domain, family 43"/>
    <property type="match status" value="1"/>
</dbReference>
<gene>
    <name evidence="1" type="ORF">KEM09_14825</name>
</gene>